<reference evidence="3 4" key="1">
    <citation type="submission" date="2016-11" db="EMBL/GenBank/DDBJ databases">
        <authorList>
            <person name="Jaros S."/>
            <person name="Januszkiewicz K."/>
            <person name="Wedrychowicz H."/>
        </authorList>
    </citation>
    <scope>NUCLEOTIDE SEQUENCE [LARGE SCALE GENOMIC DNA]</scope>
    <source>
        <strain evidence="3 4">DSM 14828</strain>
    </source>
</reference>
<evidence type="ECO:0000256" key="1">
    <source>
        <dbReference type="SAM" id="Phobius"/>
    </source>
</evidence>
<keyword evidence="1" id="KW-0472">Membrane</keyword>
<feature type="transmembrane region" description="Helical" evidence="1">
    <location>
        <begin position="66"/>
        <end position="88"/>
    </location>
</feature>
<feature type="transmembrane region" description="Helical" evidence="1">
    <location>
        <begin position="20"/>
        <end position="37"/>
    </location>
</feature>
<protein>
    <submittedName>
        <fullName evidence="3">HD domain-containing protein</fullName>
    </submittedName>
</protein>
<feature type="transmembrane region" description="Helical" evidence="1">
    <location>
        <begin position="94"/>
        <end position="111"/>
    </location>
</feature>
<dbReference type="STRING" id="1120975.SAMN02746064_02029"/>
<dbReference type="PANTHER" id="PTHR45228">
    <property type="entry name" value="CYCLIC DI-GMP PHOSPHODIESTERASE TM_0186-RELATED"/>
    <property type="match status" value="1"/>
</dbReference>
<proteinExistence type="predicted"/>
<dbReference type="InterPro" id="IPR037522">
    <property type="entry name" value="HD_GYP_dom"/>
</dbReference>
<keyword evidence="1" id="KW-1133">Transmembrane helix</keyword>
<dbReference type="Pfam" id="PF13487">
    <property type="entry name" value="HD_5"/>
    <property type="match status" value="1"/>
</dbReference>
<dbReference type="RefSeq" id="WP_073271644.1">
    <property type="nucleotide sequence ID" value="NZ_FQTU01000017.1"/>
</dbReference>
<accession>A0A1M4ZFS8</accession>
<dbReference type="Proteomes" id="UP000184251">
    <property type="component" value="Unassembled WGS sequence"/>
</dbReference>
<evidence type="ECO:0000313" key="4">
    <source>
        <dbReference type="Proteomes" id="UP000184251"/>
    </source>
</evidence>
<dbReference type="SMART" id="SM00471">
    <property type="entry name" value="HDc"/>
    <property type="match status" value="1"/>
</dbReference>
<keyword evidence="1" id="KW-0812">Transmembrane</keyword>
<dbReference type="InterPro" id="IPR003607">
    <property type="entry name" value="HD/PDEase_dom"/>
</dbReference>
<dbReference type="InterPro" id="IPR052020">
    <property type="entry name" value="Cyclic_di-GMP/3'3'-cGAMP_PDE"/>
</dbReference>
<evidence type="ECO:0000259" key="2">
    <source>
        <dbReference type="PROSITE" id="PS51832"/>
    </source>
</evidence>
<keyword evidence="4" id="KW-1185">Reference proteome</keyword>
<feature type="domain" description="HD-GYP" evidence="2">
    <location>
        <begin position="129"/>
        <end position="339"/>
    </location>
</feature>
<dbReference type="Gene3D" id="1.10.3210.10">
    <property type="entry name" value="Hypothetical protein af1432"/>
    <property type="match status" value="1"/>
</dbReference>
<dbReference type="PROSITE" id="PS51832">
    <property type="entry name" value="HD_GYP"/>
    <property type="match status" value="1"/>
</dbReference>
<sequence>MDMINRLAMKLHAVDKKHYLYLTYLLSIIIAIFVYLTGGTTKVYANFMYISIAICSSTNGKRKGFFHALFSSLLIGPFMPLDVLLNINQEPANWLLRSFIYITVAGAIGYHSDISKKHFEKILKQNNDLIESNTATIYALVKLTEFRDDETGVHIERVAASCRFLASKLRNLPKYDSYINDYYIYNIHQSSPLHDIGKVCIPDNILLKPGKLTKDEFELMKSHTTLGAKALFELQEKFPNNIFLNLGIHIVLHHHEKWDGSGYPHGLSGEDIPLSARIMAIVDVYDALRSVRTYKDAYTHQEAIVVISDGSGQHFDPDIVKTFLDFESDFEEIFNSHEPAEKNSYSLGFNLH</sequence>
<name>A0A1M4ZFS8_9FIRM</name>
<dbReference type="SUPFAM" id="SSF109604">
    <property type="entry name" value="HD-domain/PDEase-like"/>
    <property type="match status" value="1"/>
</dbReference>
<organism evidence="3 4">
    <name type="scientific">Alkalibacter saccharofermentans DSM 14828</name>
    <dbReference type="NCBI Taxonomy" id="1120975"/>
    <lineage>
        <taxon>Bacteria</taxon>
        <taxon>Bacillati</taxon>
        <taxon>Bacillota</taxon>
        <taxon>Clostridia</taxon>
        <taxon>Eubacteriales</taxon>
        <taxon>Eubacteriaceae</taxon>
        <taxon>Alkalibacter</taxon>
    </lineage>
</organism>
<dbReference type="CDD" id="cd00077">
    <property type="entry name" value="HDc"/>
    <property type="match status" value="1"/>
</dbReference>
<dbReference type="AlphaFoldDB" id="A0A1M4ZFS8"/>
<dbReference type="PANTHER" id="PTHR45228:SF5">
    <property type="entry name" value="CYCLIC DI-GMP PHOSPHODIESTERASE VC_1348-RELATED"/>
    <property type="match status" value="1"/>
</dbReference>
<dbReference type="EMBL" id="FQTU01000017">
    <property type="protein sequence ID" value="SHF16835.1"/>
    <property type="molecule type" value="Genomic_DNA"/>
</dbReference>
<gene>
    <name evidence="3" type="ORF">SAMN02746064_02029</name>
</gene>
<evidence type="ECO:0000313" key="3">
    <source>
        <dbReference type="EMBL" id="SHF16835.1"/>
    </source>
</evidence>
<dbReference type="OrthoDB" id="9805474at2"/>